<dbReference type="EMBL" id="BMPG01000006">
    <property type="protein sequence ID" value="GGL71710.1"/>
    <property type="molecule type" value="Genomic_DNA"/>
</dbReference>
<proteinExistence type="predicted"/>
<evidence type="ECO:0000313" key="2">
    <source>
        <dbReference type="EMBL" id="GGL71710.1"/>
    </source>
</evidence>
<evidence type="ECO:0000256" key="1">
    <source>
        <dbReference type="SAM" id="Phobius"/>
    </source>
</evidence>
<evidence type="ECO:0008006" key="4">
    <source>
        <dbReference type="Google" id="ProtNLM"/>
    </source>
</evidence>
<dbReference type="Proteomes" id="UP000607197">
    <property type="component" value="Unassembled WGS sequence"/>
</dbReference>
<evidence type="ECO:0000313" key="3">
    <source>
        <dbReference type="Proteomes" id="UP000607197"/>
    </source>
</evidence>
<reference evidence="2" key="2">
    <citation type="submission" date="2020-09" db="EMBL/GenBank/DDBJ databases">
        <authorList>
            <person name="Sun Q."/>
            <person name="Ohkuma M."/>
        </authorList>
    </citation>
    <scope>NUCLEOTIDE SEQUENCE</scope>
    <source>
        <strain evidence="2">JCM 19596</strain>
    </source>
</reference>
<keyword evidence="3" id="KW-1185">Reference proteome</keyword>
<organism evidence="2 3">
    <name type="scientific">Halocalculus aciditolerans</name>
    <dbReference type="NCBI Taxonomy" id="1383812"/>
    <lineage>
        <taxon>Archaea</taxon>
        <taxon>Methanobacteriati</taxon>
        <taxon>Methanobacteriota</taxon>
        <taxon>Stenosarchaea group</taxon>
        <taxon>Halobacteria</taxon>
        <taxon>Halobacteriales</taxon>
        <taxon>Halobacteriaceae</taxon>
        <taxon>Halocalculus</taxon>
    </lineage>
</organism>
<keyword evidence="1" id="KW-1133">Transmembrane helix</keyword>
<feature type="transmembrane region" description="Helical" evidence="1">
    <location>
        <begin position="183"/>
        <end position="204"/>
    </location>
</feature>
<accession>A0A830FAZ7</accession>
<sequence>MSLLPSTRRMRSLILLAVLLSMLVVPMGTVLGQGTATAQTSVVESVNGSQIASSSTPLTVTVNRSTVHARTGDVVNITSTVHNTGNASTGPVTVYLTLMDVKKQAPLDLEDWAATRSHQITSLGSGHATAQSWSVKAIKGGTYRVYIVAVPSNASSQSQRPTAVSDPVDLMFTQSNNLNPGNVLPTILGVPVGLLVLAGAVITVRRRQLRPADEPDSDRSGGDDR</sequence>
<keyword evidence="1" id="KW-0812">Transmembrane</keyword>
<dbReference type="Gene3D" id="2.60.40.10">
    <property type="entry name" value="Immunoglobulins"/>
    <property type="match status" value="1"/>
</dbReference>
<comment type="caution">
    <text evidence="2">The sequence shown here is derived from an EMBL/GenBank/DDBJ whole genome shotgun (WGS) entry which is preliminary data.</text>
</comment>
<gene>
    <name evidence="2" type="ORF">GCM10009039_32220</name>
</gene>
<reference evidence="2" key="1">
    <citation type="journal article" date="2014" name="Int. J. Syst. Evol. Microbiol.">
        <title>Complete genome sequence of Corynebacterium casei LMG S-19264T (=DSM 44701T), isolated from a smear-ripened cheese.</title>
        <authorList>
            <consortium name="US DOE Joint Genome Institute (JGI-PGF)"/>
            <person name="Walter F."/>
            <person name="Albersmeier A."/>
            <person name="Kalinowski J."/>
            <person name="Ruckert C."/>
        </authorList>
    </citation>
    <scope>NUCLEOTIDE SEQUENCE</scope>
    <source>
        <strain evidence="2">JCM 19596</strain>
    </source>
</reference>
<protein>
    <recommendedName>
        <fullName evidence="4">CARDB domain-containing protein</fullName>
    </recommendedName>
</protein>
<dbReference type="RefSeq" id="WP_188980735.1">
    <property type="nucleotide sequence ID" value="NZ_BMPG01000006.1"/>
</dbReference>
<keyword evidence="1" id="KW-0472">Membrane</keyword>
<dbReference type="AlphaFoldDB" id="A0A830FAZ7"/>
<dbReference type="InterPro" id="IPR013783">
    <property type="entry name" value="Ig-like_fold"/>
</dbReference>
<name>A0A830FAZ7_9EURY</name>